<evidence type="ECO:0000313" key="2">
    <source>
        <dbReference type="Proteomes" id="UP001377168"/>
    </source>
</evidence>
<keyword evidence="2" id="KW-1185">Reference proteome</keyword>
<protein>
    <submittedName>
        <fullName evidence="1">Cytochrome P450</fullName>
    </submittedName>
</protein>
<organism evidence="1 2">
    <name type="scientific">Streptomyces achmelvichensis</name>
    <dbReference type="NCBI Taxonomy" id="3134111"/>
    <lineage>
        <taxon>Bacteria</taxon>
        <taxon>Bacillati</taxon>
        <taxon>Actinomycetota</taxon>
        <taxon>Actinomycetes</taxon>
        <taxon>Kitasatosporales</taxon>
        <taxon>Streptomycetaceae</taxon>
        <taxon>Streptomyces</taxon>
    </lineage>
</organism>
<evidence type="ECO:0000313" key="1">
    <source>
        <dbReference type="EMBL" id="MEJ8638091.1"/>
    </source>
</evidence>
<accession>A0ACC6Q381</accession>
<proteinExistence type="predicted"/>
<reference evidence="1" key="1">
    <citation type="submission" date="2024-03" db="EMBL/GenBank/DDBJ databases">
        <title>Novel Streptomyces species of biotechnological and ecological value are a feature of Machair soil.</title>
        <authorList>
            <person name="Prole J.R."/>
            <person name="Goodfellow M."/>
            <person name="Allenby N."/>
            <person name="Ward A.C."/>
        </authorList>
    </citation>
    <scope>NUCLEOTIDE SEQUENCE</scope>
    <source>
        <strain evidence="1">MS2.AVA.5</strain>
    </source>
</reference>
<comment type="caution">
    <text evidence="1">The sequence shown here is derived from an EMBL/GenBank/DDBJ whole genome shotgun (WGS) entry which is preliminary data.</text>
</comment>
<name>A0ACC6Q381_9ACTN</name>
<dbReference type="EMBL" id="JBBKAJ010000022">
    <property type="protein sequence ID" value="MEJ8638091.1"/>
    <property type="molecule type" value="Genomic_DNA"/>
</dbReference>
<gene>
    <name evidence="1" type="ORF">WKI67_32535</name>
</gene>
<dbReference type="Proteomes" id="UP001377168">
    <property type="component" value="Unassembled WGS sequence"/>
</dbReference>
<sequence>MDAAAPGDLIPVQSSATARPAPLPGLLSQTREQDPYELYRRLREDHPLVYDPSIGAWLLSRYADVAAALRDPRLVDGRRPGDRACGRHRGAVPQAMQEVVERTSYVLAHRIARREQADLVEEFCRWLPTGALGGRGRRAPAVGPAGRCVAQLSVREMALASFFANVLDHPDRIAALRSVPGLIGRAWQESLRRDPPVLVVVRRASIEVRVSGGTIPAGATVACLIGAAGRDPDRFREPDLFDLTREDAGQLTYGPGDCPAVELAALEAEHGLSALFGAMPRLRWADGFRPTATGLLTRSPRSLLVRPCG</sequence>